<evidence type="ECO:0000313" key="2">
    <source>
        <dbReference type="EMBL" id="SHO77208.1"/>
    </source>
</evidence>
<dbReference type="EMBL" id="LT671822">
    <property type="protein sequence ID" value="SHO77208.1"/>
    <property type="molecule type" value="Genomic_DNA"/>
</dbReference>
<keyword evidence="3" id="KW-1185">Reference proteome</keyword>
<proteinExistence type="predicted"/>
<dbReference type="OrthoDB" id="5239630at2759"/>
<organism evidence="2 3">
    <name type="scientific">Malassezia sympodialis (strain ATCC 42132)</name>
    <name type="common">Atopic eczema-associated yeast</name>
    <dbReference type="NCBI Taxonomy" id="1230383"/>
    <lineage>
        <taxon>Eukaryota</taxon>
        <taxon>Fungi</taxon>
        <taxon>Dikarya</taxon>
        <taxon>Basidiomycota</taxon>
        <taxon>Ustilaginomycotina</taxon>
        <taxon>Malasseziomycetes</taxon>
        <taxon>Malasseziales</taxon>
        <taxon>Malasseziaceae</taxon>
        <taxon>Malassezia</taxon>
    </lineage>
</organism>
<gene>
    <name evidence="2" type="ORF">MSYG_1549</name>
</gene>
<feature type="compositionally biased region" description="Low complexity" evidence="1">
    <location>
        <begin position="10"/>
        <end position="29"/>
    </location>
</feature>
<evidence type="ECO:0000313" key="3">
    <source>
        <dbReference type="Proteomes" id="UP000186303"/>
    </source>
</evidence>
<dbReference type="AlphaFoldDB" id="A0A1M8A420"/>
<dbReference type="Pfam" id="PF09495">
    <property type="entry name" value="DUF2462"/>
    <property type="match status" value="1"/>
</dbReference>
<sequence>MTQGFKPLKKAPVAGAKAKGKNKGAAPRPKVGKRIAPKKQTAMQEALQKRKNTASSTTRIEKEMAGRAQKGPLTIMRTLANEAATESKK</sequence>
<feature type="region of interest" description="Disordered" evidence="1">
    <location>
        <begin position="1"/>
        <end position="72"/>
    </location>
</feature>
<protein>
    <submittedName>
        <fullName evidence="2">Uncharacterized protein</fullName>
    </submittedName>
</protein>
<dbReference type="OMA" id="KKQTAMQ"/>
<dbReference type="Proteomes" id="UP000186303">
    <property type="component" value="Chromosome 2"/>
</dbReference>
<dbReference type="VEuPathDB" id="FungiDB:MSYG_1549"/>
<evidence type="ECO:0000256" key="1">
    <source>
        <dbReference type="SAM" id="MobiDB-lite"/>
    </source>
</evidence>
<accession>A0A1M8A420</accession>
<reference evidence="3" key="1">
    <citation type="journal article" date="2017" name="Nucleic Acids Res.">
        <title>Proteogenomics produces comprehensive and highly accurate protein-coding gene annotation in a complete genome assembly of Malassezia sympodialis.</title>
        <authorList>
            <person name="Zhu Y."/>
            <person name="Engstroem P.G."/>
            <person name="Tellgren-Roth C."/>
            <person name="Baudo C.D."/>
            <person name="Kennell J.C."/>
            <person name="Sun S."/>
            <person name="Billmyre R.B."/>
            <person name="Schroeder M.S."/>
            <person name="Andersson A."/>
            <person name="Holm T."/>
            <person name="Sigurgeirsson B."/>
            <person name="Wu G."/>
            <person name="Sankaranarayanan S.R."/>
            <person name="Siddharthan R."/>
            <person name="Sanyal K."/>
            <person name="Lundeberg J."/>
            <person name="Nystedt B."/>
            <person name="Boekhout T."/>
            <person name="Dawson T.L. Jr."/>
            <person name="Heitman J."/>
            <person name="Scheynius A."/>
            <person name="Lehtioe J."/>
        </authorList>
    </citation>
    <scope>NUCLEOTIDE SEQUENCE [LARGE SCALE GENOMIC DNA]</scope>
    <source>
        <strain evidence="3">ATCC 42132</strain>
    </source>
</reference>
<name>A0A1M8A420_MALS4</name>
<dbReference type="InterPro" id="IPR019034">
    <property type="entry name" value="UPF0390"/>
</dbReference>